<dbReference type="Gene3D" id="1.10.287.1060">
    <property type="entry name" value="ESAT-6-like"/>
    <property type="match status" value="1"/>
</dbReference>
<dbReference type="InterPro" id="IPR036689">
    <property type="entry name" value="ESAT-6-like_sf"/>
</dbReference>
<comment type="similarity">
    <text evidence="1">Belongs to the WXG100 family.</text>
</comment>
<dbReference type="RefSeq" id="WP_127829856.1">
    <property type="nucleotide sequence ID" value="NZ_RZYA01000010.1"/>
</dbReference>
<name>A0A3S2VGA3_9ACTN</name>
<dbReference type="AlphaFoldDB" id="A0A3S2VGA3"/>
<protein>
    <recommendedName>
        <fullName evidence="1">ESAT-6-like protein</fullName>
    </recommendedName>
</protein>
<dbReference type="InterPro" id="IPR010310">
    <property type="entry name" value="T7SS_ESAT-6-like"/>
</dbReference>
<sequence>MGMNHDEMVVKYGSLDTAATEIGNMAKQLDSDLEEIKQLVAGTVAYWEGEAQNAYGREQQRWDKEARDIHNALQQIGHVVHQAGGDYMGGDKKAASFFL</sequence>
<evidence type="ECO:0000256" key="1">
    <source>
        <dbReference type="RuleBase" id="RU362001"/>
    </source>
</evidence>
<keyword evidence="3" id="KW-1185">Reference proteome</keyword>
<proteinExistence type="inferred from homology"/>
<dbReference type="OrthoDB" id="4308755at2"/>
<accession>A0A3S2VGA3</accession>
<dbReference type="NCBIfam" id="TIGR03930">
    <property type="entry name" value="WXG100_ESAT6"/>
    <property type="match status" value="1"/>
</dbReference>
<organism evidence="2 3">
    <name type="scientific">Streptomyces antnestii</name>
    <dbReference type="NCBI Taxonomy" id="2494256"/>
    <lineage>
        <taxon>Bacteria</taxon>
        <taxon>Bacillati</taxon>
        <taxon>Actinomycetota</taxon>
        <taxon>Actinomycetes</taxon>
        <taxon>Kitasatosporales</taxon>
        <taxon>Streptomycetaceae</taxon>
        <taxon>Streptomyces</taxon>
    </lineage>
</organism>
<dbReference type="Pfam" id="PF06013">
    <property type="entry name" value="WXG100"/>
    <property type="match status" value="1"/>
</dbReference>
<comment type="caution">
    <text evidence="2">The sequence shown here is derived from an EMBL/GenBank/DDBJ whole genome shotgun (WGS) entry which is preliminary data.</text>
</comment>
<reference evidence="2 3" key="1">
    <citation type="submission" date="2019-01" db="EMBL/GenBank/DDBJ databases">
        <title>Genome sequences of Streptomyces and Rhizobium isolates collected from root and soil.</title>
        <authorList>
            <person name="Chhettri S."/>
            <person name="Sevigny J.L."/>
            <person name="Sen A."/>
            <person name="Ennis N."/>
            <person name="Tisa L."/>
        </authorList>
    </citation>
    <scope>NUCLEOTIDE SEQUENCE [LARGE SCALE GENOMIC DNA]</scope>
    <source>
        <strain evidence="2 3">San01</strain>
    </source>
</reference>
<dbReference type="Proteomes" id="UP000283128">
    <property type="component" value="Unassembled WGS sequence"/>
</dbReference>
<evidence type="ECO:0000313" key="3">
    <source>
        <dbReference type="Proteomes" id="UP000283128"/>
    </source>
</evidence>
<dbReference type="EMBL" id="RZYA01000010">
    <property type="protein sequence ID" value="RVU22488.1"/>
    <property type="molecule type" value="Genomic_DNA"/>
</dbReference>
<dbReference type="SUPFAM" id="SSF140453">
    <property type="entry name" value="EsxAB dimer-like"/>
    <property type="match status" value="1"/>
</dbReference>
<gene>
    <name evidence="2" type="ORF">EOT10_21210</name>
</gene>
<evidence type="ECO:0000313" key="2">
    <source>
        <dbReference type="EMBL" id="RVU22488.1"/>
    </source>
</evidence>